<keyword evidence="1" id="KW-0732">Signal</keyword>
<keyword evidence="3" id="KW-0646">Protease inhibitor</keyword>
<dbReference type="GO" id="GO:0004867">
    <property type="term" value="F:serine-type endopeptidase inhibitor activity"/>
    <property type="evidence" value="ECO:0007669"/>
    <property type="project" value="UniProtKB-KW"/>
</dbReference>
<accession>A0A6J2YCI5</accession>
<name>A0A6J2YCI5_SITOR</name>
<dbReference type="RefSeq" id="XP_030761583.1">
    <property type="nucleotide sequence ID" value="XM_030905723.1"/>
</dbReference>
<keyword evidence="3" id="KW-0722">Serine protease inhibitor</keyword>
<dbReference type="Proteomes" id="UP000504635">
    <property type="component" value="Unplaced"/>
</dbReference>
<keyword evidence="2" id="KW-1185">Reference proteome</keyword>
<protein>
    <submittedName>
        <fullName evidence="3">Serine protease inhibitor 2-like</fullName>
    </submittedName>
</protein>
<evidence type="ECO:0000256" key="1">
    <source>
        <dbReference type="SAM" id="SignalP"/>
    </source>
</evidence>
<reference evidence="3" key="1">
    <citation type="submission" date="2025-08" db="UniProtKB">
        <authorList>
            <consortium name="RefSeq"/>
        </authorList>
    </citation>
    <scope>IDENTIFICATION</scope>
    <source>
        <tissue evidence="3">Gonads</tissue>
    </source>
</reference>
<feature type="signal peptide" evidence="1">
    <location>
        <begin position="1"/>
        <end position="23"/>
    </location>
</feature>
<proteinExistence type="predicted"/>
<dbReference type="GeneID" id="115886520"/>
<organism evidence="2 3">
    <name type="scientific">Sitophilus oryzae</name>
    <name type="common">Rice weevil</name>
    <name type="synonym">Curculio oryzae</name>
    <dbReference type="NCBI Taxonomy" id="7048"/>
    <lineage>
        <taxon>Eukaryota</taxon>
        <taxon>Metazoa</taxon>
        <taxon>Ecdysozoa</taxon>
        <taxon>Arthropoda</taxon>
        <taxon>Hexapoda</taxon>
        <taxon>Insecta</taxon>
        <taxon>Pterygota</taxon>
        <taxon>Neoptera</taxon>
        <taxon>Endopterygota</taxon>
        <taxon>Coleoptera</taxon>
        <taxon>Polyphaga</taxon>
        <taxon>Cucujiformia</taxon>
        <taxon>Curculionidae</taxon>
        <taxon>Dryophthorinae</taxon>
        <taxon>Sitophilus</taxon>
    </lineage>
</organism>
<dbReference type="InParanoid" id="A0A6J2YCI5"/>
<gene>
    <name evidence="3" type="primary">LOC115886520</name>
</gene>
<feature type="chain" id="PRO_5027020956" evidence="1">
    <location>
        <begin position="24"/>
        <end position="127"/>
    </location>
</feature>
<dbReference type="Gene3D" id="2.10.25.10">
    <property type="entry name" value="Laminin"/>
    <property type="match status" value="1"/>
</dbReference>
<evidence type="ECO:0000313" key="2">
    <source>
        <dbReference type="Proteomes" id="UP000504635"/>
    </source>
</evidence>
<dbReference type="KEGG" id="soy:115886520"/>
<sequence>MKMCSTYLLLFLLVALLPSSHQADQNSSQCDKNEVYRCEDEIEKTCSTLENERKPVNCKCYCKSGTFRDAVSGKCVGKCPCPKGMVFRYFNKCLDECKLQPCTKEAVEGCYCPINQCWDSERCVPRV</sequence>
<evidence type="ECO:0000313" key="3">
    <source>
        <dbReference type="RefSeq" id="XP_030761583.1"/>
    </source>
</evidence>
<dbReference type="InterPro" id="IPR036084">
    <property type="entry name" value="Ser_inhib-like_sf"/>
</dbReference>
<dbReference type="SUPFAM" id="SSF57567">
    <property type="entry name" value="Serine protease inhibitors"/>
    <property type="match status" value="1"/>
</dbReference>
<dbReference type="AlphaFoldDB" id="A0A6J2YCI5"/>